<reference evidence="10" key="1">
    <citation type="submission" date="2015-07" db="EMBL/GenBank/DDBJ databases">
        <authorList>
            <person name="Rodrigo-Torres Lidia"/>
            <person name="Arahal R.David."/>
        </authorList>
    </citation>
    <scope>NUCLEOTIDE SEQUENCE [LARGE SCALE GENOMIC DNA]</scope>
    <source>
        <strain evidence="10">CECT 5096</strain>
    </source>
</reference>
<dbReference type="InterPro" id="IPR005467">
    <property type="entry name" value="His_kinase_dom"/>
</dbReference>
<evidence type="ECO:0000256" key="4">
    <source>
        <dbReference type="ARBA" id="ARBA00022679"/>
    </source>
</evidence>
<evidence type="ECO:0000256" key="2">
    <source>
        <dbReference type="ARBA" id="ARBA00012438"/>
    </source>
</evidence>
<dbReference type="EC" id="2.7.13.3" evidence="2"/>
<proteinExistence type="predicted"/>
<comment type="catalytic activity">
    <reaction evidence="1">
        <text>ATP + protein L-histidine = ADP + protein N-phospho-L-histidine.</text>
        <dbReference type="EC" id="2.7.13.3"/>
    </reaction>
</comment>
<dbReference type="Pfam" id="PF02518">
    <property type="entry name" value="HATPase_c"/>
    <property type="match status" value="1"/>
</dbReference>
<dbReference type="CDD" id="cd17546">
    <property type="entry name" value="REC_hyHK_CKI1_RcsC-like"/>
    <property type="match status" value="1"/>
</dbReference>
<dbReference type="SUPFAM" id="SSF52172">
    <property type="entry name" value="CheY-like"/>
    <property type="match status" value="1"/>
</dbReference>
<dbReference type="InterPro" id="IPR036890">
    <property type="entry name" value="HATPase_C_sf"/>
</dbReference>
<sequence>MFDCLVHQEEMRPMKDREQDNVSLALLAHDLRTPLSAMRLTAELIGNGPLNEDQTEKLSILIKSIDALTALTGELVATTDAEPGSGPVFQRVSDVVQDCADLFRVAAEEKRLDFEVRIEDRASGIETGHPAELRRVVAALLDNAVKYTEEGAVRICVDQVGNSDSGGSDAGGQDWVLISVVDTGPGIGAEEAAHLFQPFRRGRHGLAAGPGAGLGLWGADRLLHALGGELVLVDSNMEGCRFDIRLPLNKRKKVPTSEARMDRGSPELEHSVAVKTHVLIVDDNDTNCRLLSTLLESFGCSYEVAKSGDQALSLVKSNCYDVVLMDLNMPGKNGIETAREIRAVPGAALLPLVAVSAALETVGEGELREAGFLETVSKPILPADLYAVLERSMRRTGAD</sequence>
<dbReference type="SUPFAM" id="SSF47384">
    <property type="entry name" value="Homodimeric domain of signal transducing histidine kinase"/>
    <property type="match status" value="1"/>
</dbReference>
<dbReference type="GO" id="GO:0000155">
    <property type="term" value="F:phosphorelay sensor kinase activity"/>
    <property type="evidence" value="ECO:0007669"/>
    <property type="project" value="InterPro"/>
</dbReference>
<evidence type="ECO:0000256" key="6">
    <source>
        <dbReference type="PROSITE-ProRule" id="PRU00169"/>
    </source>
</evidence>
<keyword evidence="10" id="KW-1185">Reference proteome</keyword>
<dbReference type="Gene3D" id="1.10.287.130">
    <property type="match status" value="1"/>
</dbReference>
<feature type="domain" description="Response regulatory" evidence="8">
    <location>
        <begin position="277"/>
        <end position="393"/>
    </location>
</feature>
<gene>
    <name evidence="9" type="primary">luxQ</name>
    <name evidence="9" type="ORF">LA5096_01035</name>
</gene>
<keyword evidence="4 9" id="KW-0808">Transferase</keyword>
<evidence type="ECO:0000256" key="3">
    <source>
        <dbReference type="ARBA" id="ARBA00022553"/>
    </source>
</evidence>
<dbReference type="Pfam" id="PF00072">
    <property type="entry name" value="Response_reg"/>
    <property type="match status" value="1"/>
</dbReference>
<dbReference type="InterPro" id="IPR011006">
    <property type="entry name" value="CheY-like_superfamily"/>
</dbReference>
<dbReference type="InterPro" id="IPR004358">
    <property type="entry name" value="Sig_transdc_His_kin-like_C"/>
</dbReference>
<dbReference type="PANTHER" id="PTHR43047">
    <property type="entry name" value="TWO-COMPONENT HISTIDINE PROTEIN KINASE"/>
    <property type="match status" value="1"/>
</dbReference>
<dbReference type="InterPro" id="IPR036097">
    <property type="entry name" value="HisK_dim/P_sf"/>
</dbReference>
<dbReference type="CDD" id="cd00082">
    <property type="entry name" value="HisKA"/>
    <property type="match status" value="1"/>
</dbReference>
<dbReference type="SUPFAM" id="SSF55874">
    <property type="entry name" value="ATPase domain of HSP90 chaperone/DNA topoisomerase II/histidine kinase"/>
    <property type="match status" value="1"/>
</dbReference>
<dbReference type="SMART" id="SM00387">
    <property type="entry name" value="HATPase_c"/>
    <property type="match status" value="1"/>
</dbReference>
<dbReference type="Gene3D" id="3.30.565.10">
    <property type="entry name" value="Histidine kinase-like ATPase, C-terminal domain"/>
    <property type="match status" value="1"/>
</dbReference>
<dbReference type="GO" id="GO:0009927">
    <property type="term" value="F:histidine phosphotransfer kinase activity"/>
    <property type="evidence" value="ECO:0007669"/>
    <property type="project" value="TreeGrafter"/>
</dbReference>
<dbReference type="GO" id="GO:0005886">
    <property type="term" value="C:plasma membrane"/>
    <property type="evidence" value="ECO:0007669"/>
    <property type="project" value="TreeGrafter"/>
</dbReference>
<feature type="domain" description="Histidine kinase" evidence="7">
    <location>
        <begin position="26"/>
        <end position="250"/>
    </location>
</feature>
<dbReference type="InterPro" id="IPR001789">
    <property type="entry name" value="Sig_transdc_resp-reg_receiver"/>
</dbReference>
<keyword evidence="3 6" id="KW-0597">Phosphoprotein</keyword>
<evidence type="ECO:0000259" key="8">
    <source>
        <dbReference type="PROSITE" id="PS50110"/>
    </source>
</evidence>
<dbReference type="Proteomes" id="UP000049983">
    <property type="component" value="Unassembled WGS sequence"/>
</dbReference>
<organism evidence="9 10">
    <name type="scientific">Roseibium album</name>
    <dbReference type="NCBI Taxonomy" id="311410"/>
    <lineage>
        <taxon>Bacteria</taxon>
        <taxon>Pseudomonadati</taxon>
        <taxon>Pseudomonadota</taxon>
        <taxon>Alphaproteobacteria</taxon>
        <taxon>Hyphomicrobiales</taxon>
        <taxon>Stappiaceae</taxon>
        <taxon>Roseibium</taxon>
    </lineage>
</organism>
<evidence type="ECO:0000259" key="7">
    <source>
        <dbReference type="PROSITE" id="PS50109"/>
    </source>
</evidence>
<keyword evidence="5 9" id="KW-0418">Kinase</keyword>
<dbReference type="InterPro" id="IPR003594">
    <property type="entry name" value="HATPase_dom"/>
</dbReference>
<name>A0A0M6ZVQ2_9HYPH</name>
<dbReference type="SMART" id="SM00388">
    <property type="entry name" value="HisKA"/>
    <property type="match status" value="1"/>
</dbReference>
<dbReference type="PANTHER" id="PTHR43047:SF72">
    <property type="entry name" value="OSMOSENSING HISTIDINE PROTEIN KINASE SLN1"/>
    <property type="match status" value="1"/>
</dbReference>
<evidence type="ECO:0000313" key="9">
    <source>
        <dbReference type="EMBL" id="CTQ66292.1"/>
    </source>
</evidence>
<dbReference type="PROSITE" id="PS50110">
    <property type="entry name" value="RESPONSE_REGULATORY"/>
    <property type="match status" value="1"/>
</dbReference>
<dbReference type="Pfam" id="PF00512">
    <property type="entry name" value="HisKA"/>
    <property type="match status" value="1"/>
</dbReference>
<dbReference type="PROSITE" id="PS50109">
    <property type="entry name" value="HIS_KIN"/>
    <property type="match status" value="1"/>
</dbReference>
<dbReference type="AlphaFoldDB" id="A0A0M6ZVQ2"/>
<dbReference type="Gene3D" id="3.40.50.2300">
    <property type="match status" value="1"/>
</dbReference>
<evidence type="ECO:0000256" key="1">
    <source>
        <dbReference type="ARBA" id="ARBA00000085"/>
    </source>
</evidence>
<dbReference type="EMBL" id="CXWC01000002">
    <property type="protein sequence ID" value="CTQ66292.1"/>
    <property type="molecule type" value="Genomic_DNA"/>
</dbReference>
<protein>
    <recommendedName>
        <fullName evidence="2">histidine kinase</fullName>
        <ecNumber evidence="2">2.7.13.3</ecNumber>
    </recommendedName>
</protein>
<accession>A0A0M6ZVQ2</accession>
<dbReference type="SMART" id="SM00448">
    <property type="entry name" value="REC"/>
    <property type="match status" value="1"/>
</dbReference>
<dbReference type="STRING" id="311410.LA5095_02179"/>
<evidence type="ECO:0000256" key="5">
    <source>
        <dbReference type="ARBA" id="ARBA00022777"/>
    </source>
</evidence>
<dbReference type="PRINTS" id="PR00344">
    <property type="entry name" value="BCTRLSENSOR"/>
</dbReference>
<dbReference type="InterPro" id="IPR003661">
    <property type="entry name" value="HisK_dim/P_dom"/>
</dbReference>
<feature type="modified residue" description="4-aspartylphosphate" evidence="6">
    <location>
        <position position="326"/>
    </location>
</feature>
<evidence type="ECO:0000313" key="10">
    <source>
        <dbReference type="Proteomes" id="UP000049983"/>
    </source>
</evidence>